<evidence type="ECO:0000256" key="2">
    <source>
        <dbReference type="ARBA" id="ARBA00023125"/>
    </source>
</evidence>
<evidence type="ECO:0000256" key="1">
    <source>
        <dbReference type="ARBA" id="ARBA00023015"/>
    </source>
</evidence>
<dbReference type="EMBL" id="CACRYJ010000022">
    <property type="protein sequence ID" value="VZO36463.1"/>
    <property type="molecule type" value="Genomic_DNA"/>
</dbReference>
<dbReference type="GO" id="GO:0004674">
    <property type="term" value="F:protein serine/threonine kinase activity"/>
    <property type="evidence" value="ECO:0007669"/>
    <property type="project" value="UniProtKB-EC"/>
</dbReference>
<dbReference type="SUPFAM" id="SSF46894">
    <property type="entry name" value="C-terminal effector domain of the bipartite response regulators"/>
    <property type="match status" value="1"/>
</dbReference>
<dbReference type="SMART" id="SM00421">
    <property type="entry name" value="HTH_LUXR"/>
    <property type="match status" value="1"/>
</dbReference>
<evidence type="ECO:0000259" key="4">
    <source>
        <dbReference type="PROSITE" id="PS50043"/>
    </source>
</evidence>
<gene>
    <name evidence="5" type="primary">pknK_1</name>
    <name evidence="5" type="ORF">HALOF300_01670</name>
</gene>
<organism evidence="5 6">
    <name type="scientific">Occultella aeris</name>
    <dbReference type="NCBI Taxonomy" id="2761496"/>
    <lineage>
        <taxon>Bacteria</taxon>
        <taxon>Bacillati</taxon>
        <taxon>Actinomycetota</taxon>
        <taxon>Actinomycetes</taxon>
        <taxon>Micrococcales</taxon>
        <taxon>Ruaniaceae</taxon>
        <taxon>Occultella</taxon>
    </lineage>
</organism>
<keyword evidence="5" id="KW-0808">Transferase</keyword>
<dbReference type="Proteomes" id="UP000419743">
    <property type="component" value="Unassembled WGS sequence"/>
</dbReference>
<evidence type="ECO:0000313" key="6">
    <source>
        <dbReference type="Proteomes" id="UP000419743"/>
    </source>
</evidence>
<dbReference type="Gene3D" id="1.10.10.10">
    <property type="entry name" value="Winged helix-like DNA-binding domain superfamily/Winged helix DNA-binding domain"/>
    <property type="match status" value="1"/>
</dbReference>
<keyword evidence="6" id="KW-1185">Reference proteome</keyword>
<comment type="caution">
    <text evidence="5">The sequence shown here is derived from an EMBL/GenBank/DDBJ whole genome shotgun (WGS) entry which is preliminary data.</text>
</comment>
<accession>A0A7M4DHS0</accession>
<feature type="domain" description="HTH luxR-type" evidence="4">
    <location>
        <begin position="808"/>
        <end position="873"/>
    </location>
</feature>
<evidence type="ECO:0000256" key="3">
    <source>
        <dbReference type="ARBA" id="ARBA00023163"/>
    </source>
</evidence>
<dbReference type="PANTHER" id="PTHR44688">
    <property type="entry name" value="DNA-BINDING TRANSCRIPTIONAL ACTIVATOR DEVR_DOSR"/>
    <property type="match status" value="1"/>
</dbReference>
<dbReference type="PANTHER" id="PTHR44688:SF16">
    <property type="entry name" value="DNA-BINDING TRANSCRIPTIONAL ACTIVATOR DEVR_DOSR"/>
    <property type="match status" value="1"/>
</dbReference>
<dbReference type="Gene3D" id="3.40.50.300">
    <property type="entry name" value="P-loop containing nucleotide triphosphate hydrolases"/>
    <property type="match status" value="1"/>
</dbReference>
<keyword evidence="3" id="KW-0804">Transcription</keyword>
<reference evidence="5 6" key="1">
    <citation type="submission" date="2019-11" db="EMBL/GenBank/DDBJ databases">
        <authorList>
            <person name="Criscuolo A."/>
        </authorList>
    </citation>
    <scope>NUCLEOTIDE SEQUENCE [LARGE SCALE GENOMIC DNA]</scope>
    <source>
        <strain evidence="5">CIP111667</strain>
    </source>
</reference>
<dbReference type="InterPro" id="IPR059106">
    <property type="entry name" value="WHD_MalT"/>
</dbReference>
<keyword evidence="5" id="KW-0418">Kinase</keyword>
<evidence type="ECO:0000313" key="5">
    <source>
        <dbReference type="EMBL" id="VZO36463.1"/>
    </source>
</evidence>
<dbReference type="EC" id="2.7.11.1" evidence="5"/>
<keyword evidence="1" id="KW-0805">Transcription regulation</keyword>
<dbReference type="AlphaFoldDB" id="A0A7M4DHS0"/>
<dbReference type="Pfam" id="PF00196">
    <property type="entry name" value="GerE"/>
    <property type="match status" value="1"/>
</dbReference>
<dbReference type="InterPro" id="IPR027417">
    <property type="entry name" value="P-loop_NTPase"/>
</dbReference>
<dbReference type="GO" id="GO:0003677">
    <property type="term" value="F:DNA binding"/>
    <property type="evidence" value="ECO:0007669"/>
    <property type="project" value="UniProtKB-KW"/>
</dbReference>
<dbReference type="SUPFAM" id="SSF52540">
    <property type="entry name" value="P-loop containing nucleoside triphosphate hydrolases"/>
    <property type="match status" value="1"/>
</dbReference>
<name>A0A7M4DHS0_9MICO</name>
<dbReference type="InterPro" id="IPR036388">
    <property type="entry name" value="WH-like_DNA-bd_sf"/>
</dbReference>
<proteinExistence type="predicted"/>
<dbReference type="CDD" id="cd06170">
    <property type="entry name" value="LuxR_C_like"/>
    <property type="match status" value="1"/>
</dbReference>
<dbReference type="GO" id="GO:0006355">
    <property type="term" value="P:regulation of DNA-templated transcription"/>
    <property type="evidence" value="ECO:0007669"/>
    <property type="project" value="InterPro"/>
</dbReference>
<sequence length="876" mass="95600">MADDPRGSRLVQRGRYDSPFFRSKFRVPTTPAHFIRRPRLVRLLEDLNECPVLALVAPAGAGKTALAADWITHTGRRAIWLALDDADRDPQQLTTALAATIDQLAPGCADSTMSVLRRPHRPEDAVHALVDVLEDIEADRTVLVIDDVHLVDDDASASSCLAAFIEHKPAWLDLLVLTRRRLRLPVDRFRASGLLADLSFEALRFSDAEAMAMLVGLCPDAAPDELSEVAQWAGGWAAALQLSALAVRSQGADGIRRSGHENEATTGSGRLVDEYLWHEVLRAERPEMISLLLGVSVADRVNYSLAEALTDSPGAGEMLAEAERRGLFVTALEPGGWFEVHGLVRDLLRAELGRRQPERLRDLHARAARWFEATDDSTSAVEHWLSAGMPREALRLLAELAVDLFDGGRASAMRRMTEEISPSSFASDPEAMIEYAWCQMPIDRQSFQIALAAAQSSQPVSGHSAGRLEILRAAAAIISGDWHRCEGQARAALDAFDGPAWLDSLGRFGWSLVARGIALDERWFDGGPEVEEVVRGVSHDPERAVALEGTRAVALALGGYPLDAVRTAARVRPIAEAGDMGTLRVDLALADAIGIRELGDHGQARQLLEDLSSRTSYPNVYVQFLAQLELVELHLSEGALDCARSAFRSAAEICEYDFGGRGATDCLARRGVVLGLACREPGDAAHWARQIEDPFWRPVSDARVLLAAQRRTEAAGSLALAVPRCARHQVVRHLLLGRSLHGSDRGSAEKEVAAAAEIAAEHGMLETVGDSGRDVLDLLELAAWRVPDGWMRRLRHVVSGGEVVPSPTGALVAELTVRERGVLRLLPTRLTLHEIADQLFISHNTVKFHLRVIYQKLGVNSRAEAVATARRLSLMR</sequence>
<protein>
    <submittedName>
        <fullName evidence="5">Serine/threonine-protein kinase PknK</fullName>
        <ecNumber evidence="5">2.7.11.1</ecNumber>
    </submittedName>
</protein>
<dbReference type="InterPro" id="IPR016032">
    <property type="entry name" value="Sig_transdc_resp-reg_C-effctor"/>
</dbReference>
<dbReference type="PROSITE" id="PS50043">
    <property type="entry name" value="HTH_LUXR_2"/>
    <property type="match status" value="1"/>
</dbReference>
<keyword evidence="2" id="KW-0238">DNA-binding</keyword>
<dbReference type="InterPro" id="IPR000792">
    <property type="entry name" value="Tscrpt_reg_LuxR_C"/>
</dbReference>
<dbReference type="Pfam" id="PF25873">
    <property type="entry name" value="WHD_MalT"/>
    <property type="match status" value="1"/>
</dbReference>